<dbReference type="InterPro" id="IPR021836">
    <property type="entry name" value="DUF3429"/>
</dbReference>
<keyword evidence="1" id="KW-0812">Transmembrane</keyword>
<accession>A0A239I4Y7</accession>
<name>A0A239I4Y7_9RHOB</name>
<keyword evidence="3" id="KW-1185">Reference proteome</keyword>
<keyword evidence="1" id="KW-1133">Transmembrane helix</keyword>
<feature type="transmembrane region" description="Helical" evidence="1">
    <location>
        <begin position="101"/>
        <end position="119"/>
    </location>
</feature>
<gene>
    <name evidence="2" type="ORF">SAMN05421757_104213</name>
</gene>
<organism evidence="2 3">
    <name type="scientific">Tropicimonas sediminicola</name>
    <dbReference type="NCBI Taxonomy" id="1031541"/>
    <lineage>
        <taxon>Bacteria</taxon>
        <taxon>Pseudomonadati</taxon>
        <taxon>Pseudomonadota</taxon>
        <taxon>Alphaproteobacteria</taxon>
        <taxon>Rhodobacterales</taxon>
        <taxon>Roseobacteraceae</taxon>
        <taxon>Tropicimonas</taxon>
    </lineage>
</organism>
<feature type="transmembrane region" description="Helical" evidence="1">
    <location>
        <begin position="75"/>
        <end position="95"/>
    </location>
</feature>
<dbReference type="PANTHER" id="PTHR15887">
    <property type="entry name" value="TRANSMEMBRANE PROTEIN 69"/>
    <property type="match status" value="1"/>
</dbReference>
<evidence type="ECO:0000313" key="2">
    <source>
        <dbReference type="EMBL" id="SNS88660.1"/>
    </source>
</evidence>
<dbReference type="EMBL" id="FZOY01000004">
    <property type="protein sequence ID" value="SNS88660.1"/>
    <property type="molecule type" value="Genomic_DNA"/>
</dbReference>
<dbReference type="Proteomes" id="UP000198426">
    <property type="component" value="Unassembled WGS sequence"/>
</dbReference>
<reference evidence="2 3" key="1">
    <citation type="submission" date="2017-06" db="EMBL/GenBank/DDBJ databases">
        <authorList>
            <person name="Kim H.J."/>
            <person name="Triplett B.A."/>
        </authorList>
    </citation>
    <scope>NUCLEOTIDE SEQUENCE [LARGE SCALE GENOMIC DNA]</scope>
    <source>
        <strain evidence="2 3">DSM 29339</strain>
    </source>
</reference>
<sequence>MRDIPRMALVLGIAGLLPFLWGVLTRFVPALQDLTLATVGPRFVAPYILLYYGTIILAFMSGVLWGFAARAEGQAASLGYALSVIPALWAFFFSGTGPVSTSLYLIAGFLGVLGIDWLFWSNSLTPRWWMALRVPLTIVVVACLSVVALG</sequence>
<dbReference type="RefSeq" id="WP_089233305.1">
    <property type="nucleotide sequence ID" value="NZ_FZOY01000004.1"/>
</dbReference>
<proteinExistence type="predicted"/>
<feature type="transmembrane region" description="Helical" evidence="1">
    <location>
        <begin position="131"/>
        <end position="149"/>
    </location>
</feature>
<evidence type="ECO:0000256" key="1">
    <source>
        <dbReference type="SAM" id="Phobius"/>
    </source>
</evidence>
<dbReference type="PANTHER" id="PTHR15887:SF1">
    <property type="entry name" value="TRANSMEMBRANE PROTEIN 69"/>
    <property type="match status" value="1"/>
</dbReference>
<feature type="transmembrane region" description="Helical" evidence="1">
    <location>
        <begin position="49"/>
        <end position="68"/>
    </location>
</feature>
<evidence type="ECO:0008006" key="4">
    <source>
        <dbReference type="Google" id="ProtNLM"/>
    </source>
</evidence>
<protein>
    <recommendedName>
        <fullName evidence="4">DUF3429 domain-containing protein</fullName>
    </recommendedName>
</protein>
<dbReference type="AlphaFoldDB" id="A0A239I4Y7"/>
<keyword evidence="1" id="KW-0472">Membrane</keyword>
<dbReference type="OrthoDB" id="5297436at2"/>
<dbReference type="Pfam" id="PF11911">
    <property type="entry name" value="DUF3429"/>
    <property type="match status" value="1"/>
</dbReference>
<evidence type="ECO:0000313" key="3">
    <source>
        <dbReference type="Proteomes" id="UP000198426"/>
    </source>
</evidence>